<accession>X1PPN5</accession>
<reference evidence="1" key="1">
    <citation type="journal article" date="2014" name="Front. Microbiol.">
        <title>High frequency of phylogenetically diverse reductive dehalogenase-homologous genes in deep subseafloor sedimentary metagenomes.</title>
        <authorList>
            <person name="Kawai M."/>
            <person name="Futagami T."/>
            <person name="Toyoda A."/>
            <person name="Takaki Y."/>
            <person name="Nishi S."/>
            <person name="Hori S."/>
            <person name="Arai W."/>
            <person name="Tsubouchi T."/>
            <person name="Morono Y."/>
            <person name="Uchiyama I."/>
            <person name="Ito T."/>
            <person name="Fujiyama A."/>
            <person name="Inagaki F."/>
            <person name="Takami H."/>
        </authorList>
    </citation>
    <scope>NUCLEOTIDE SEQUENCE</scope>
    <source>
        <strain evidence="1">Expedition CK06-06</strain>
    </source>
</reference>
<sequence>MSKVIFYNNKKFVENIFDKEYLLDELIVRNSKLLF</sequence>
<name>X1PPN5_9ZZZZ</name>
<protein>
    <submittedName>
        <fullName evidence="1">Uncharacterized protein</fullName>
    </submittedName>
</protein>
<comment type="caution">
    <text evidence="1">The sequence shown here is derived from an EMBL/GenBank/DDBJ whole genome shotgun (WGS) entry which is preliminary data.</text>
</comment>
<evidence type="ECO:0000313" key="1">
    <source>
        <dbReference type="EMBL" id="GAI58252.1"/>
    </source>
</evidence>
<proteinExistence type="predicted"/>
<organism evidence="1">
    <name type="scientific">marine sediment metagenome</name>
    <dbReference type="NCBI Taxonomy" id="412755"/>
    <lineage>
        <taxon>unclassified sequences</taxon>
        <taxon>metagenomes</taxon>
        <taxon>ecological metagenomes</taxon>
    </lineage>
</organism>
<dbReference type="AlphaFoldDB" id="X1PPN5"/>
<dbReference type="EMBL" id="BARV01036969">
    <property type="protein sequence ID" value="GAI58252.1"/>
    <property type="molecule type" value="Genomic_DNA"/>
</dbReference>
<feature type="non-terminal residue" evidence="1">
    <location>
        <position position="35"/>
    </location>
</feature>
<gene>
    <name evidence="1" type="ORF">S06H3_57308</name>
</gene>